<reference evidence="3" key="1">
    <citation type="submission" date="2021-11" db="EMBL/GenBank/DDBJ databases">
        <authorList>
            <consortium name="Genoscope - CEA"/>
            <person name="William W."/>
        </authorList>
    </citation>
    <scope>NUCLEOTIDE SEQUENCE</scope>
</reference>
<dbReference type="AlphaFoldDB" id="A0A8J2SDT6"/>
<keyword evidence="4" id="KW-1185">Reference proteome</keyword>
<organism evidence="3 4">
    <name type="scientific">Pelagomonas calceolata</name>
    <dbReference type="NCBI Taxonomy" id="35677"/>
    <lineage>
        <taxon>Eukaryota</taxon>
        <taxon>Sar</taxon>
        <taxon>Stramenopiles</taxon>
        <taxon>Ochrophyta</taxon>
        <taxon>Pelagophyceae</taxon>
        <taxon>Pelagomonadales</taxon>
        <taxon>Pelagomonadaceae</taxon>
        <taxon>Pelagomonas</taxon>
    </lineage>
</organism>
<feature type="compositionally biased region" description="Acidic residues" evidence="1">
    <location>
        <begin position="786"/>
        <end position="797"/>
    </location>
</feature>
<evidence type="ECO:0000313" key="3">
    <source>
        <dbReference type="EMBL" id="CAH0367212.1"/>
    </source>
</evidence>
<name>A0A8J2SDT6_9STRA</name>
<evidence type="ECO:0000256" key="1">
    <source>
        <dbReference type="SAM" id="MobiDB-lite"/>
    </source>
</evidence>
<sequence>MATSMQDVSATAVAEASDGLQPWAGVRGGGGRKVDPFMDRSRPEDIVPCRGTYGTEGLPAMVLLAQYFGNAKRLASVATVVTQLVHGPNAFGVSYDVEALRREINRWLSLGPDQSTTLIDEILRQHREWVMGGEEGPFAKLGEVLYHLKFFRYEERGEETHHIVDGELIAELRRICAALTSEQSHLTGVCHIEMAFLTFFNMAVGDEKLRELLIFVFAHCLFGAVGMAVALKLLKGFRKQLSAVAFDEDLLKARRALVLALDGGVEATIAAAVASFKTAWASVEKEAVKAYPHDACVALHHQMQKVDLVEHNRQLGEVLDVLKTATEPVMIFVAPKDIVSYFGQKPETLRILRCRFDPGAITTALEGLHKLNNSQALLSNAVALLVAMGNYGTSGEVDADLMDHLRGCGKGCQLDIYAHIFYGLRHSALMSSIQGDVAVFDPSGARWVVARRPGEAALVHALRQKVQLGPSGWRVDLHAVETARLRKGECCFEGYFAQVYSFEDMARDAGYESVHEFLQDARNSYDVTEMRAVVQFRDEARLFDERYEPPKDALRAKHLALMARRAARTLAGQEKGGSLSRTTVVLAGTQSYYADGQLRDSNPGAAGVFGARVSFVGWRRWSSKDELIDWLCDEGADVLDYELTTGTAELAAFLGSSESIDELKDRQYLCLIPDNWPAPRAFTKVTEVLQRFVYDDRCYRESVMDRFFASGAASFFEWRRRDDCTVFEKRYEEVDNGLGSTCRRLVRLARATGPDGALYQIGVDLALVRRSPREVPAPAPAAEPAPLDEDLDEDMEDVTTRADPPKWTQGSRFANALELIFAANPTLICDPPPNSRERWAIAKRLCKPNPSTAPDDVDLFNRAFQWGDDQWIAWHDANDVDSEEDEEEEEPADDDPFAEHNVPYAGELTRPRLLELYGLKFGGPPPKQNYEIRMFPGSYLDWVRYKIVND</sequence>
<proteinExistence type="predicted"/>
<accession>A0A8J2SDT6</accession>
<dbReference type="EMBL" id="CAKKNE010000002">
    <property type="protein sequence ID" value="CAH0367212.1"/>
    <property type="molecule type" value="Genomic_DNA"/>
</dbReference>
<feature type="compositionally biased region" description="Acidic residues" evidence="1">
    <location>
        <begin position="879"/>
        <end position="896"/>
    </location>
</feature>
<feature type="transmembrane region" description="Helical" evidence="2">
    <location>
        <begin position="212"/>
        <end position="234"/>
    </location>
</feature>
<feature type="region of interest" description="Disordered" evidence="1">
    <location>
        <begin position="879"/>
        <end position="902"/>
    </location>
</feature>
<protein>
    <submittedName>
        <fullName evidence="3">Uncharacterized protein</fullName>
    </submittedName>
</protein>
<gene>
    <name evidence="3" type="ORF">PECAL_2P02250</name>
</gene>
<evidence type="ECO:0000313" key="4">
    <source>
        <dbReference type="Proteomes" id="UP000789595"/>
    </source>
</evidence>
<dbReference type="Proteomes" id="UP000789595">
    <property type="component" value="Unassembled WGS sequence"/>
</dbReference>
<evidence type="ECO:0000256" key="2">
    <source>
        <dbReference type="SAM" id="Phobius"/>
    </source>
</evidence>
<keyword evidence="2" id="KW-0812">Transmembrane</keyword>
<keyword evidence="2" id="KW-1133">Transmembrane helix</keyword>
<feature type="region of interest" description="Disordered" evidence="1">
    <location>
        <begin position="774"/>
        <end position="807"/>
    </location>
</feature>
<keyword evidence="2" id="KW-0472">Membrane</keyword>
<comment type="caution">
    <text evidence="3">The sequence shown here is derived from an EMBL/GenBank/DDBJ whole genome shotgun (WGS) entry which is preliminary data.</text>
</comment>